<accession>A0ABR3KJD5</accession>
<keyword evidence="3" id="KW-1185">Reference proteome</keyword>
<dbReference type="SUPFAM" id="SSF48371">
    <property type="entry name" value="ARM repeat"/>
    <property type="match status" value="1"/>
</dbReference>
<comment type="caution">
    <text evidence="2">The sequence shown here is derived from an EMBL/GenBank/DDBJ whole genome shotgun (WGS) entry which is preliminary data.</text>
</comment>
<evidence type="ECO:0000313" key="3">
    <source>
        <dbReference type="Proteomes" id="UP001558632"/>
    </source>
</evidence>
<protein>
    <submittedName>
        <fullName evidence="2">Transport and Golgi organization protein</fullName>
    </submittedName>
</protein>
<dbReference type="EMBL" id="JBEUSY010000547">
    <property type="protein sequence ID" value="KAL1227282.1"/>
    <property type="molecule type" value="Genomic_DNA"/>
</dbReference>
<proteinExistence type="predicted"/>
<sequence>MFDDMQSKGDVENCLKIGEAVASVIRRLGDVTPHYVEQVLNRFLKIYYTGECNVKVSCLCIIAEIVKSASYKIMMFKVELLSLIEYNLKIQKWSVLLPASVHLLHNLFLGAEGKLLEIYGDRLHSIYRELKRMYEKELDNVEIEKATRLHIQLCIEQLNRELKKC</sequence>
<evidence type="ECO:0000313" key="1">
    <source>
        <dbReference type="EMBL" id="KAL1227282.1"/>
    </source>
</evidence>
<evidence type="ECO:0000313" key="2">
    <source>
        <dbReference type="EMBL" id="KAL1240148.1"/>
    </source>
</evidence>
<dbReference type="InterPro" id="IPR039600">
    <property type="entry name" value="TANGO6/Rtp1"/>
</dbReference>
<dbReference type="InterPro" id="IPR016024">
    <property type="entry name" value="ARM-type_fold"/>
</dbReference>
<dbReference type="PANTHER" id="PTHR20959:SF1">
    <property type="entry name" value="TRANSPORT AND GOLGI ORGANIZATION PROTEIN 6 HOMOLOG"/>
    <property type="match status" value="1"/>
</dbReference>
<dbReference type="EMBL" id="JBEUSY010000258">
    <property type="protein sequence ID" value="KAL1240148.1"/>
    <property type="molecule type" value="Genomic_DNA"/>
</dbReference>
<gene>
    <name evidence="2" type="ORF">TSPI_07411</name>
    <name evidence="1" type="ORF">TSPI_07418</name>
</gene>
<organism evidence="2 3">
    <name type="scientific">Trichinella spiralis</name>
    <name type="common">Trichina worm</name>
    <dbReference type="NCBI Taxonomy" id="6334"/>
    <lineage>
        <taxon>Eukaryota</taxon>
        <taxon>Metazoa</taxon>
        <taxon>Ecdysozoa</taxon>
        <taxon>Nematoda</taxon>
        <taxon>Enoplea</taxon>
        <taxon>Dorylaimia</taxon>
        <taxon>Trichinellida</taxon>
        <taxon>Trichinellidae</taxon>
        <taxon>Trichinella</taxon>
    </lineage>
</organism>
<dbReference type="PANTHER" id="PTHR20959">
    <property type="entry name" value="TRANSPORT AND GOLGI ORGANIZATION PROTEIN 6 FAMILY MEMBER"/>
    <property type="match status" value="1"/>
</dbReference>
<dbReference type="Proteomes" id="UP001558632">
    <property type="component" value="Unassembled WGS sequence"/>
</dbReference>
<reference evidence="2 3" key="2">
    <citation type="submission" date="2024-07" db="EMBL/GenBank/DDBJ databases">
        <title>Enhanced genomic and transcriptomic resources for Trichinella pseudospiralis and T. spiralis underpin the discovery of pronounced molecular differences between stages and species.</title>
        <authorList>
            <person name="Pasi K.K."/>
            <person name="La Rosa G."/>
            <person name="Gomez-Morales M.A."/>
            <person name="Tosini F."/>
            <person name="Sumanam S."/>
            <person name="Young N.D."/>
            <person name="Chang B.C."/>
            <person name="Robin G.B."/>
        </authorList>
    </citation>
    <scope>NUCLEOTIDE SEQUENCE [LARGE SCALE GENOMIC DNA]</scope>
    <source>
        <strain evidence="2">ISS534</strain>
    </source>
</reference>
<reference evidence="2" key="1">
    <citation type="submission" date="2024-06" db="EMBL/GenBank/DDBJ databases">
        <authorList>
            <person name="Korhonen P.K."/>
            <person name="La Rosa G."/>
            <person name="Gomez-Morales M.A."/>
            <person name="Tosini F."/>
            <person name="Sumanam S."/>
            <person name="Young N.D."/>
            <person name="Chang B.C."/>
            <person name="Gasser R.B."/>
        </authorList>
    </citation>
    <scope>NUCLEOTIDE SEQUENCE</scope>
    <source>
        <strain evidence="2">ISS534</strain>
    </source>
</reference>
<name>A0ABR3KJD5_TRISP</name>